<dbReference type="InterPro" id="IPR036097">
    <property type="entry name" value="HisK_dim/P_sf"/>
</dbReference>
<evidence type="ECO:0000259" key="10">
    <source>
        <dbReference type="PROSITE" id="PS50113"/>
    </source>
</evidence>
<dbReference type="Proteomes" id="UP000253606">
    <property type="component" value="Chromosome"/>
</dbReference>
<dbReference type="InterPro" id="IPR013767">
    <property type="entry name" value="PAS_fold"/>
</dbReference>
<dbReference type="Gene3D" id="3.30.450.20">
    <property type="entry name" value="PAS domain"/>
    <property type="match status" value="4"/>
</dbReference>
<dbReference type="Gene3D" id="2.10.70.100">
    <property type="match status" value="1"/>
</dbReference>
<keyword evidence="12" id="KW-1185">Reference proteome</keyword>
<evidence type="ECO:0000313" key="11">
    <source>
        <dbReference type="EMBL" id="AXC11399.1"/>
    </source>
</evidence>
<dbReference type="PANTHER" id="PTHR43304:SF1">
    <property type="entry name" value="PAC DOMAIN-CONTAINING PROTEIN"/>
    <property type="match status" value="1"/>
</dbReference>
<evidence type="ECO:0000256" key="6">
    <source>
        <dbReference type="SAM" id="Coils"/>
    </source>
</evidence>
<dbReference type="InterPro" id="IPR000700">
    <property type="entry name" value="PAS-assoc_C"/>
</dbReference>
<dbReference type="CDD" id="cd00130">
    <property type="entry name" value="PAS"/>
    <property type="match status" value="2"/>
</dbReference>
<organism evidence="11 12">
    <name type="scientific">Acidisarcina polymorpha</name>
    <dbReference type="NCBI Taxonomy" id="2211140"/>
    <lineage>
        <taxon>Bacteria</taxon>
        <taxon>Pseudomonadati</taxon>
        <taxon>Acidobacteriota</taxon>
        <taxon>Terriglobia</taxon>
        <taxon>Terriglobales</taxon>
        <taxon>Acidobacteriaceae</taxon>
        <taxon>Acidisarcina</taxon>
    </lineage>
</organism>
<dbReference type="InterPro" id="IPR005467">
    <property type="entry name" value="His_kinase_dom"/>
</dbReference>
<evidence type="ECO:0000259" key="8">
    <source>
        <dbReference type="PROSITE" id="PS50109"/>
    </source>
</evidence>
<feature type="coiled-coil region" evidence="6">
    <location>
        <begin position="78"/>
        <end position="105"/>
    </location>
</feature>
<dbReference type="InterPro" id="IPR035965">
    <property type="entry name" value="PAS-like_dom_sf"/>
</dbReference>
<sequence length="986" mass="111513">MLLIGLVSYITLRSTRLAEEDSDWVVHTQAVQKTLQSALGDAVDTLSGGRGFALTGQETFLDAEARSERRLDRDLDTLRQLTVDNADQQKRLVRLQAEVNAAVESTLRIEAARQRTGNVPSDGEVIESKRYMDAVRATIGEMQDEEARLLAQRIARAQEARRWIQFAVWSSALIGMGFLTLFGILLRREIDRGASMEAQLRTLNADLELQYAESRRAEAEARSSELRLLGAAESSMDCLYFCEAVRGASGEIEDFVFTYVNSNAVNLVAFSREELIGARMCELFPMNLKLGLFEKYRRIVLTGETFVGEFMIEEETIKTAWLRIQAVKLADGVAITASDITERKRHEEATRKSKALLERTEQLTDTGGWELDLVTGELFWSAEVYRILGVAPDHRPVLEEGIQFYVPEDRIRVRAAIETAIAGGDGWDMECTVVTTNGEQVPVRVVGEAEFDNGKPIRLTGAFKDITQRVAERLALQTVKDRLALATDSGGIGIWDWDISNDKLTWDPWMYRLYGMDPRDEDVVYEVWRQHVHPDDLSGAERQLQEAMDGVRAFNTEFRVVWDDESVHHIHGTGHVTRDEAGRPVRMVGTNWDVTAQKQLEAEGRQAERSLREQALIIDMAEDTVFIRDGKDRVTYWNQGAQRLYGWSKEEALGHVTYVLLKTKFPQPLADIKAQLLSQGYWNGELVHTRRDGSLVTVVSSWTNRHDEITGEVSVLEINHDITARKTAEEELARNRREIERGSIRLRAVNKELEQFAYAASHDLKAPLRVIDNASQWLEEDLAEHLTTETRETMRLLRGRVQRMGKLLDDLLDYARIGRELDNRPSEVIAGDVLINDVLALLPTSNFTITVSPCFSNIQLTRMPLQQILSNLIGNAIKHHDKPQGRIEVTVSECGDFYEFAVHDDGPGIPAQFHEQIFKMFQTLRPRDQVEGSGMGLALARKTVESYGGELRVESAEGQGCTFRFNWPKDQRSGREAWSGEDLDNT</sequence>
<dbReference type="NCBIfam" id="TIGR00229">
    <property type="entry name" value="sensory_box"/>
    <property type="match status" value="2"/>
</dbReference>
<dbReference type="GO" id="GO:0006355">
    <property type="term" value="P:regulation of DNA-templated transcription"/>
    <property type="evidence" value="ECO:0007669"/>
    <property type="project" value="InterPro"/>
</dbReference>
<comment type="catalytic activity">
    <reaction evidence="1">
        <text>ATP + protein L-histidine = ADP + protein N-phospho-L-histidine.</text>
        <dbReference type="EC" id="2.7.13.3"/>
    </reaction>
</comment>
<dbReference type="InterPro" id="IPR013655">
    <property type="entry name" value="PAS_fold_3"/>
</dbReference>
<dbReference type="InterPro" id="IPR003661">
    <property type="entry name" value="HisK_dim/P_dom"/>
</dbReference>
<feature type="domain" description="Histidine kinase" evidence="8">
    <location>
        <begin position="759"/>
        <end position="971"/>
    </location>
</feature>
<dbReference type="SUPFAM" id="SSF55785">
    <property type="entry name" value="PYP-like sensor domain (PAS domain)"/>
    <property type="match status" value="4"/>
</dbReference>
<evidence type="ECO:0000256" key="2">
    <source>
        <dbReference type="ARBA" id="ARBA00012438"/>
    </source>
</evidence>
<keyword evidence="6" id="KW-0175">Coiled coil</keyword>
<dbReference type="PROSITE" id="PS50113">
    <property type="entry name" value="PAC"/>
    <property type="match status" value="2"/>
</dbReference>
<dbReference type="Gene3D" id="1.10.287.130">
    <property type="match status" value="1"/>
</dbReference>
<keyword evidence="3" id="KW-0597">Phosphoprotein</keyword>
<feature type="domain" description="PAC" evidence="10">
    <location>
        <begin position="682"/>
        <end position="734"/>
    </location>
</feature>
<dbReference type="Pfam" id="PF00989">
    <property type="entry name" value="PAS"/>
    <property type="match status" value="1"/>
</dbReference>
<dbReference type="Pfam" id="PF02518">
    <property type="entry name" value="HATPase_c"/>
    <property type="match status" value="1"/>
</dbReference>
<keyword evidence="5" id="KW-0418">Kinase</keyword>
<dbReference type="InterPro" id="IPR000014">
    <property type="entry name" value="PAS"/>
</dbReference>
<dbReference type="CDD" id="cd00075">
    <property type="entry name" value="HATPase"/>
    <property type="match status" value="1"/>
</dbReference>
<keyword evidence="7" id="KW-0472">Membrane</keyword>
<dbReference type="SMART" id="SM00387">
    <property type="entry name" value="HATPase_c"/>
    <property type="match status" value="1"/>
</dbReference>
<evidence type="ECO:0000256" key="1">
    <source>
        <dbReference type="ARBA" id="ARBA00000085"/>
    </source>
</evidence>
<dbReference type="InterPro" id="IPR001610">
    <property type="entry name" value="PAC"/>
</dbReference>
<dbReference type="AlphaFoldDB" id="A0A2Z5FWX2"/>
<protein>
    <recommendedName>
        <fullName evidence="2">histidine kinase</fullName>
        <ecNumber evidence="2">2.7.13.3</ecNumber>
    </recommendedName>
</protein>
<dbReference type="Gene3D" id="3.30.565.10">
    <property type="entry name" value="Histidine kinase-like ATPase, C-terminal domain"/>
    <property type="match status" value="1"/>
</dbReference>
<evidence type="ECO:0000256" key="5">
    <source>
        <dbReference type="ARBA" id="ARBA00022777"/>
    </source>
</evidence>
<dbReference type="InterPro" id="IPR007891">
    <property type="entry name" value="CHASE3"/>
</dbReference>
<dbReference type="EC" id="2.7.13.3" evidence="2"/>
<dbReference type="CDD" id="cd00082">
    <property type="entry name" value="HisKA"/>
    <property type="match status" value="1"/>
</dbReference>
<evidence type="ECO:0000259" key="9">
    <source>
        <dbReference type="PROSITE" id="PS50112"/>
    </source>
</evidence>
<dbReference type="InterPro" id="IPR003594">
    <property type="entry name" value="HATPase_dom"/>
</dbReference>
<dbReference type="PROSITE" id="PS50109">
    <property type="entry name" value="HIS_KIN"/>
    <property type="match status" value="1"/>
</dbReference>
<proteinExistence type="predicted"/>
<dbReference type="PRINTS" id="PR00344">
    <property type="entry name" value="BCTRLSENSOR"/>
</dbReference>
<feature type="domain" description="PAS" evidence="9">
    <location>
        <begin position="610"/>
        <end position="654"/>
    </location>
</feature>
<dbReference type="SMART" id="SM00388">
    <property type="entry name" value="HisKA"/>
    <property type="match status" value="1"/>
</dbReference>
<evidence type="ECO:0000256" key="4">
    <source>
        <dbReference type="ARBA" id="ARBA00022679"/>
    </source>
</evidence>
<evidence type="ECO:0000313" key="12">
    <source>
        <dbReference type="Proteomes" id="UP000253606"/>
    </source>
</evidence>
<dbReference type="EMBL" id="CP030840">
    <property type="protein sequence ID" value="AXC11399.1"/>
    <property type="molecule type" value="Genomic_DNA"/>
</dbReference>
<keyword evidence="4" id="KW-0808">Transferase</keyword>
<reference evidence="11 12" key="1">
    <citation type="journal article" date="2018" name="Front. Microbiol.">
        <title>Hydrolytic Capabilities as a Key to Environmental Success: Chitinolytic and Cellulolytic Acidobacteria From Acidic Sub-arctic Soils and Boreal Peatlands.</title>
        <authorList>
            <person name="Belova S.E."/>
            <person name="Ravin N.V."/>
            <person name="Pankratov T.A."/>
            <person name="Rakitin A.L."/>
            <person name="Ivanova A.A."/>
            <person name="Beletsky A.V."/>
            <person name="Mardanov A.V."/>
            <person name="Sinninghe Damste J.S."/>
            <person name="Dedysh S.N."/>
        </authorList>
    </citation>
    <scope>NUCLEOTIDE SEQUENCE [LARGE SCALE GENOMIC DNA]</scope>
    <source>
        <strain evidence="11 12">SBC82</strain>
    </source>
</reference>
<dbReference type="Pfam" id="PF08447">
    <property type="entry name" value="PAS_3"/>
    <property type="match status" value="2"/>
</dbReference>
<evidence type="ECO:0000256" key="7">
    <source>
        <dbReference type="SAM" id="Phobius"/>
    </source>
</evidence>
<dbReference type="SMART" id="SM00086">
    <property type="entry name" value="PAC"/>
    <property type="match status" value="3"/>
</dbReference>
<dbReference type="PANTHER" id="PTHR43304">
    <property type="entry name" value="PHYTOCHROME-LIKE PROTEIN CPH1"/>
    <property type="match status" value="1"/>
</dbReference>
<feature type="domain" description="PAC" evidence="10">
    <location>
        <begin position="554"/>
        <end position="606"/>
    </location>
</feature>
<feature type="transmembrane region" description="Helical" evidence="7">
    <location>
        <begin position="163"/>
        <end position="186"/>
    </location>
</feature>
<keyword evidence="7" id="KW-1133">Transmembrane helix</keyword>
<dbReference type="KEGG" id="abas:ACPOL_2063"/>
<gene>
    <name evidence="11" type="ORF">ACPOL_2063</name>
</gene>
<dbReference type="SUPFAM" id="SSF47384">
    <property type="entry name" value="Homodimeric domain of signal transducing histidine kinase"/>
    <property type="match status" value="1"/>
</dbReference>
<evidence type="ECO:0000256" key="3">
    <source>
        <dbReference type="ARBA" id="ARBA00022553"/>
    </source>
</evidence>
<dbReference type="Pfam" id="PF00512">
    <property type="entry name" value="HisKA"/>
    <property type="match status" value="1"/>
</dbReference>
<dbReference type="InterPro" id="IPR036890">
    <property type="entry name" value="HATPase_C_sf"/>
</dbReference>
<accession>A0A2Z5FWX2</accession>
<keyword evidence="7" id="KW-0812">Transmembrane</keyword>
<dbReference type="SMART" id="SM00091">
    <property type="entry name" value="PAS"/>
    <property type="match status" value="4"/>
</dbReference>
<dbReference type="PROSITE" id="PS50112">
    <property type="entry name" value="PAS"/>
    <property type="match status" value="1"/>
</dbReference>
<dbReference type="Pfam" id="PF05227">
    <property type="entry name" value="CHASE3"/>
    <property type="match status" value="1"/>
</dbReference>
<name>A0A2Z5FWX2_9BACT</name>
<dbReference type="InterPro" id="IPR004358">
    <property type="entry name" value="Sig_transdc_His_kin-like_C"/>
</dbReference>
<dbReference type="InterPro" id="IPR052162">
    <property type="entry name" value="Sensor_kinase/Photoreceptor"/>
</dbReference>
<dbReference type="CDD" id="cd19410">
    <property type="entry name" value="HK9-like_sensor"/>
    <property type="match status" value="1"/>
</dbReference>
<dbReference type="GO" id="GO:0000155">
    <property type="term" value="F:phosphorelay sensor kinase activity"/>
    <property type="evidence" value="ECO:0007669"/>
    <property type="project" value="InterPro"/>
</dbReference>
<dbReference type="SUPFAM" id="SSF55874">
    <property type="entry name" value="ATPase domain of HSP90 chaperone/DNA topoisomerase II/histidine kinase"/>
    <property type="match status" value="1"/>
</dbReference>